<organism evidence="7 8">
    <name type="scientific">Folsomia candida</name>
    <name type="common">Springtail</name>
    <dbReference type="NCBI Taxonomy" id="158441"/>
    <lineage>
        <taxon>Eukaryota</taxon>
        <taxon>Metazoa</taxon>
        <taxon>Ecdysozoa</taxon>
        <taxon>Arthropoda</taxon>
        <taxon>Hexapoda</taxon>
        <taxon>Collembola</taxon>
        <taxon>Entomobryomorpha</taxon>
        <taxon>Isotomoidea</taxon>
        <taxon>Isotomidae</taxon>
        <taxon>Proisotominae</taxon>
        <taxon>Folsomia</taxon>
    </lineage>
</organism>
<evidence type="ECO:0000256" key="4">
    <source>
        <dbReference type="PROSITE-ProRule" id="PRU00723"/>
    </source>
</evidence>
<feature type="compositionally biased region" description="Low complexity" evidence="5">
    <location>
        <begin position="1157"/>
        <end position="1191"/>
    </location>
</feature>
<feature type="region of interest" description="Disordered" evidence="5">
    <location>
        <begin position="142"/>
        <end position="183"/>
    </location>
</feature>
<dbReference type="EMBL" id="LNIX01000015">
    <property type="protein sequence ID" value="OXA46393.1"/>
    <property type="molecule type" value="Genomic_DNA"/>
</dbReference>
<dbReference type="AlphaFoldDB" id="A0A226DMF1"/>
<feature type="compositionally biased region" description="Polar residues" evidence="5">
    <location>
        <begin position="142"/>
        <end position="151"/>
    </location>
</feature>
<dbReference type="Pfam" id="PF00642">
    <property type="entry name" value="zf-CCCH"/>
    <property type="match status" value="1"/>
</dbReference>
<feature type="domain" description="C3H1-type" evidence="6">
    <location>
        <begin position="994"/>
        <end position="1016"/>
    </location>
</feature>
<evidence type="ECO:0000256" key="5">
    <source>
        <dbReference type="SAM" id="MobiDB-lite"/>
    </source>
</evidence>
<feature type="region of interest" description="Disordered" evidence="5">
    <location>
        <begin position="352"/>
        <end position="388"/>
    </location>
</feature>
<proteinExistence type="predicted"/>
<feature type="zinc finger region" description="C3H1-type" evidence="4">
    <location>
        <begin position="994"/>
        <end position="1016"/>
    </location>
</feature>
<feature type="region of interest" description="Disordered" evidence="5">
    <location>
        <begin position="1115"/>
        <end position="1208"/>
    </location>
</feature>
<comment type="caution">
    <text evidence="7">The sequence shown here is derived from an EMBL/GenBank/DDBJ whole genome shotgun (WGS) entry which is preliminary data.</text>
</comment>
<accession>A0A226DMF1</accession>
<evidence type="ECO:0000259" key="6">
    <source>
        <dbReference type="PROSITE" id="PS50103"/>
    </source>
</evidence>
<reference evidence="7 8" key="1">
    <citation type="submission" date="2015-12" db="EMBL/GenBank/DDBJ databases">
        <title>The genome of Folsomia candida.</title>
        <authorList>
            <person name="Faddeeva A."/>
            <person name="Derks M.F."/>
            <person name="Anvar Y."/>
            <person name="Smit S."/>
            <person name="Van Straalen N."/>
            <person name="Roelofs D."/>
        </authorList>
    </citation>
    <scope>NUCLEOTIDE SEQUENCE [LARGE SCALE GENOMIC DNA]</scope>
    <source>
        <strain evidence="7 8">VU population</strain>
        <tissue evidence="7">Whole body</tissue>
    </source>
</reference>
<evidence type="ECO:0000313" key="7">
    <source>
        <dbReference type="EMBL" id="OXA46393.1"/>
    </source>
</evidence>
<feature type="compositionally biased region" description="Acidic residues" evidence="5">
    <location>
        <begin position="479"/>
        <end position="488"/>
    </location>
</feature>
<dbReference type="Proteomes" id="UP000198287">
    <property type="component" value="Unassembled WGS sequence"/>
</dbReference>
<feature type="region of interest" description="Disordered" evidence="5">
    <location>
        <begin position="476"/>
        <end position="496"/>
    </location>
</feature>
<dbReference type="Gene3D" id="4.10.1000.10">
    <property type="entry name" value="Zinc finger, CCCH-type"/>
    <property type="match status" value="1"/>
</dbReference>
<feature type="domain" description="C3H1-type" evidence="6">
    <location>
        <begin position="965"/>
        <end position="993"/>
    </location>
</feature>
<feature type="zinc finger region" description="C3H1-type" evidence="4">
    <location>
        <begin position="965"/>
        <end position="993"/>
    </location>
</feature>
<keyword evidence="8" id="KW-1185">Reference proteome</keyword>
<evidence type="ECO:0000313" key="8">
    <source>
        <dbReference type="Proteomes" id="UP000198287"/>
    </source>
</evidence>
<keyword evidence="3 4" id="KW-0862">Zinc</keyword>
<dbReference type="InterPro" id="IPR036855">
    <property type="entry name" value="Znf_CCCH_sf"/>
</dbReference>
<evidence type="ECO:0000256" key="2">
    <source>
        <dbReference type="ARBA" id="ARBA00022771"/>
    </source>
</evidence>
<dbReference type="STRING" id="158441.A0A226DMF1"/>
<dbReference type="PROSITE" id="PS50103">
    <property type="entry name" value="ZF_C3H1"/>
    <property type="match status" value="2"/>
</dbReference>
<evidence type="ECO:0000256" key="3">
    <source>
        <dbReference type="ARBA" id="ARBA00022833"/>
    </source>
</evidence>
<dbReference type="GO" id="GO:0008270">
    <property type="term" value="F:zinc ion binding"/>
    <property type="evidence" value="ECO:0007669"/>
    <property type="project" value="UniProtKB-KW"/>
</dbReference>
<dbReference type="SMART" id="SM00356">
    <property type="entry name" value="ZnF_C3H1"/>
    <property type="match status" value="2"/>
</dbReference>
<gene>
    <name evidence="7" type="ORF">Fcan01_18666</name>
</gene>
<evidence type="ECO:0000256" key="1">
    <source>
        <dbReference type="ARBA" id="ARBA00022723"/>
    </source>
</evidence>
<dbReference type="OrthoDB" id="3247158at2759"/>
<feature type="compositionally biased region" description="Low complexity" evidence="5">
    <location>
        <begin position="164"/>
        <end position="180"/>
    </location>
</feature>
<dbReference type="SUPFAM" id="SSF90229">
    <property type="entry name" value="CCCH zinc finger"/>
    <property type="match status" value="2"/>
</dbReference>
<feature type="region of interest" description="Disordered" evidence="5">
    <location>
        <begin position="764"/>
        <end position="785"/>
    </location>
</feature>
<protein>
    <submittedName>
        <fullName evidence="7">E3 ubiquitin-protein ligase makorin-1</fullName>
    </submittedName>
</protein>
<sequence length="1208" mass="134413">MYERMRVESCGPLFAQSADTNINLGDIFFSSNHRLSEPIAIINPKKNLLVGENEEEEDLLKLDNLRVTSTNRLHPIEHPLPPVGFFLTDEEWSLIDKQPDLESGEAEKMSDHLPMKPYSPLSDTCANFNNLGKQQLLMPNCYNNPQPFGSPSSTVTTNEDDDSNNNNVILPKSSSSSSFSQLEGPELCTNTNYVQDDDVQECKEYDPIFVRPLSPDEYDDTMPFNPNPTSVQCSSFFPSYNTSTLAEEDEQYNQNFEISWNIGGSSVAIGEVYVIESHYPPISSVSTEHGHTHVQQSPHSCHHPNCEQQQEFFVPSDNLLNDGECTHDYFEDWQSQSIFLSTEVDKAKLKWNQNQNGGNSKPPAFGGNQCSESFQQQHHHQASIGGRKDEMSSFLSKFDDKVAAIWGGGGHIEAQAFPSYATGGYNISAECKPVSCNNNVYPWASPSVTAEEQIGSHYYDIQNQIDQQERQLATLNNFGDDDNDDDDGSSSFQGYDPQQQMLSFSYHDASIHKPICFTHPFDLVVDPDGIIYPNGRNSVIDSMIKHFGFPPQPPTATEEDSNTIHSHEIVDDDPESSSYCGAAAAAEENDTSLRQLNHSEFSGFKPYIPGVNGKSSSVPGLNGSGGPVVKDPADAAEISAVQEFFGSLDLEGGDNVGDFDLEVHELLKAKPKTFYEQHFPPANLLYSWTTHFTPIDVIEQISNYKYSSPPGILPPGHENNPNLPEYYTLFAGAEKEYNLFHRPAKTLFPIRFKLCPQPEKAVQTESKDLLPSGNEDTTTIQQHESHRPLTGFDWGSYGYNEDLLSISSGSRTPFEFKPNSTFLDTENNNNNDVVQATDWFLDDSNYGNKFNNGYNGYAVGFQPATQSTFDQSDYCCDSGIGIDASSRAGFYEDVYSGEYGEGEYDFCSGGDGAVGFNEGAGAGVVLQPYSTMNNDVDYGQFQTFSYNTWSTSTTSGKAGKSSRRRTKGKPCKYFLVDGSCKRGLNCKFSHDLTTCRYWAEGSCHKGDACPYMHCFFERNNFNYQDEKRRQENRYHLQSENDFPALDGSFGCSTLSSREQTSIINNPQQQADSGSSAVECHLMLADPAGSMYDNFGYGLPPSAAESHGFFMPMEQPQQQRVVKKVPPPPGKNELKRSGSNNHNHGRQIGKLQTEQQGSSSSSSSYNWPSNRHGNNKGSNNSNNNNWISSMISVKEKRKKKKQQKQESMV</sequence>
<keyword evidence="2 4" id="KW-0863">Zinc-finger</keyword>
<dbReference type="InterPro" id="IPR000571">
    <property type="entry name" value="Znf_CCCH"/>
</dbReference>
<keyword evidence="1 4" id="KW-0479">Metal-binding</keyword>
<name>A0A226DMF1_FOLCA</name>